<dbReference type="STRING" id="576137.A0A1L7XP77"/>
<dbReference type="PANTHER" id="PTHR19229:SF36">
    <property type="entry name" value="ATP-BINDING CASSETTE SUB-FAMILY A MEMBER 2"/>
    <property type="match status" value="1"/>
</dbReference>
<dbReference type="Pfam" id="PF00005">
    <property type="entry name" value="ABC_tran"/>
    <property type="match status" value="2"/>
</dbReference>
<dbReference type="InterPro" id="IPR027417">
    <property type="entry name" value="P-loop_NTPase"/>
</dbReference>
<feature type="domain" description="ABC transporter" evidence="11">
    <location>
        <begin position="1315"/>
        <end position="1540"/>
    </location>
</feature>
<feature type="transmembrane region" description="Helical" evidence="10">
    <location>
        <begin position="435"/>
        <end position="455"/>
    </location>
</feature>
<dbReference type="Gene3D" id="3.40.50.300">
    <property type="entry name" value="P-loop containing nucleotide triphosphate hydrolases"/>
    <property type="match status" value="2"/>
</dbReference>
<dbReference type="GO" id="GO:0016887">
    <property type="term" value="F:ATP hydrolysis activity"/>
    <property type="evidence" value="ECO:0007669"/>
    <property type="project" value="InterPro"/>
</dbReference>
<dbReference type="PROSITE" id="PS50893">
    <property type="entry name" value="ABC_TRANSPORTER_2"/>
    <property type="match status" value="2"/>
</dbReference>
<sequence>MASSTTTQPRGKRIYLQTITLTYKNLLLFAKAPISTILRTLIFPLAVALIFAELIHLGTTSSGIDNSKYGIASSAAPVRDLADAMSAVSKNKLVFIRNGISNDSVGPIVQGISQQPGMQDVEIHNTDNNTDLFDLCKQSTQGASDCFAAVIFMAVNDTNVDYSIALDGSITDSYGYGDYRTDDSVLSRRVLPLQWAMDAHIGNFSATTKPSLQPFAGSFGPNSYIQPINPATDANGPPWLSLVALFVAPIFILILIGVVYHLATLVATERETSMSELMAAQGVTVTPRLLSTYLSFYLIYFPGFLVCSIILTQILFKRTSDILFLFITLLAGASTITSSHFVASFFSKAQLAGLYTSTLFFALALITLAASLKDIPPVGQITGLSLVFPPATWANFIGDVALREFNLKAFSLAPEPFVPATFFEPAYRLQKMNGYLYIIFFLVQILVYSAATYLVERKLWGVDRKFDRIDAGSDVALRCTGLTKTYNGKRRWYWPFARKGAPLIAISNLDLEVKKGSVTFLLGPNGGGKTTTLKCVAGIQSMDSGSRLELNEAGVVFGICPQQNVFWGTLSVDDHIKIWRRLKTAAFVTDLDDDDDVIAECDLVEKTQAEAKTLSGGQMRKLQLAMAFVGSSKVCCIDEASSGLDPLSRRNIWNIIQKGHTRRTVLMTTHFLDEADVLADHIAIVYKGKLVCEGPGTSLKARFGDNYIIRSESEADGDSLVWRTTNSAEATRKILELEAMSEDATYNVVFPTLEQVFLKVTSESNTAIHDIGGDGMVGEEHTDAVIDEKIFALEENHAQDIDLDVGHSIGLARQVWTLFKKRHVLLRQKAGWISYGINLIIPIIISAALVKFHYDFKSLQTCKTNEILLRNGSESHDSVASGALRMAPLAAYYEPGLYSYDDTPTSYIGPQSEFSGAVQDSLYLSSLMNVEIYDANTYRPCDNTSCRTAAALDTRQFVNDTAGMVFGITNSSRYSYSGFGIFAPTPQSATLFYSTANYDSKIGLMMTAFSVITNRVSNSTTTTGSAKISTATLRTMVHAENNVSFLSLPISILIALAFIASTSIAVIYPTFERINRVRALQYCNGVSPFALWLGYLLFDMQLILIQSIFVWGLLYAGPLARLYYHSSYILGVFILFGIATYLGTYLLSLFVKKAAFAIAAGLHVLLFVLYIVAYVMNQSFGNTSMLHSTYSRIQYGLGLSSPAANLARGLFVATNSFEILCGKYGDADTSNPFAYVRYGSVYSNLLIQIVFLIAVLYIYEYGSADWVRRNITNRGKPQRLHYTVEADAGSASAAHGTEKSGAAASGQALQSPPILDVSSISKYFGKVFAVENVSFDIAANQTLALLGGNGAGKTTCINMIRGELKPNYGDIFLDSVSVLKQPHKARLHMGVCPQDDAIDNLTVRQTLMFYATVKGLKNVYGNVDRVLAALNITTFEDVSVKDLSGGTRRKLSVAIALLGNPRVLLLDEPSTGQDAGAKRILWKALKSISANRAILLTTHSMEEAEALATNVAIMGTKMLAKGTLTSLQTEYGGAFSVRAVRAEGVSREKLEMIVMDEFDGKVIGYSDSHGQISFRLPHDKRLLGTIMKSMESLKGKPVESEDEAGDDVGSGAAAAANCVQKAIEDYTVTGPTLEEVFMNVAREAGHSGVV</sequence>
<evidence type="ECO:0000256" key="7">
    <source>
        <dbReference type="ARBA" id="ARBA00022840"/>
    </source>
</evidence>
<evidence type="ECO:0000259" key="11">
    <source>
        <dbReference type="PROSITE" id="PS50893"/>
    </source>
</evidence>
<dbReference type="OrthoDB" id="8061355at2759"/>
<keyword evidence="8 10" id="KW-1133">Transmembrane helix</keyword>
<evidence type="ECO:0000256" key="8">
    <source>
        <dbReference type="ARBA" id="ARBA00022989"/>
    </source>
</evidence>
<dbReference type="GO" id="GO:0016020">
    <property type="term" value="C:membrane"/>
    <property type="evidence" value="ECO:0007669"/>
    <property type="project" value="UniProtKB-SubCell"/>
</dbReference>
<protein>
    <submittedName>
        <fullName evidence="12">Related to ABC transporter</fullName>
    </submittedName>
</protein>
<dbReference type="Proteomes" id="UP000184330">
    <property type="component" value="Unassembled WGS sequence"/>
</dbReference>
<organism evidence="12 13">
    <name type="scientific">Phialocephala subalpina</name>
    <dbReference type="NCBI Taxonomy" id="576137"/>
    <lineage>
        <taxon>Eukaryota</taxon>
        <taxon>Fungi</taxon>
        <taxon>Dikarya</taxon>
        <taxon>Ascomycota</taxon>
        <taxon>Pezizomycotina</taxon>
        <taxon>Leotiomycetes</taxon>
        <taxon>Helotiales</taxon>
        <taxon>Mollisiaceae</taxon>
        <taxon>Phialocephala</taxon>
        <taxon>Phialocephala fortinii species complex</taxon>
    </lineage>
</organism>
<evidence type="ECO:0000256" key="4">
    <source>
        <dbReference type="ARBA" id="ARBA00022692"/>
    </source>
</evidence>
<dbReference type="EMBL" id="FJOG01000040">
    <property type="protein sequence ID" value="CZR66828.1"/>
    <property type="molecule type" value="Genomic_DNA"/>
</dbReference>
<reference evidence="12 13" key="1">
    <citation type="submission" date="2016-03" db="EMBL/GenBank/DDBJ databases">
        <authorList>
            <person name="Ploux O."/>
        </authorList>
    </citation>
    <scope>NUCLEOTIDE SEQUENCE [LARGE SCALE GENOMIC DNA]</scope>
    <source>
        <strain evidence="12 13">UAMH 11012</strain>
    </source>
</reference>
<dbReference type="InterPro" id="IPR003439">
    <property type="entry name" value="ABC_transporter-like_ATP-bd"/>
</dbReference>
<keyword evidence="3" id="KW-0813">Transport</keyword>
<dbReference type="Pfam" id="PF12698">
    <property type="entry name" value="ABC2_membrane_3"/>
    <property type="match status" value="1"/>
</dbReference>
<dbReference type="InterPro" id="IPR003593">
    <property type="entry name" value="AAA+_ATPase"/>
</dbReference>
<feature type="transmembrane region" description="Helical" evidence="10">
    <location>
        <begin position="323"/>
        <end position="346"/>
    </location>
</feature>
<keyword evidence="5" id="KW-0677">Repeat</keyword>
<keyword evidence="4 10" id="KW-0812">Transmembrane</keyword>
<dbReference type="PANTHER" id="PTHR19229">
    <property type="entry name" value="ATP-BINDING CASSETTE TRANSPORTER SUBFAMILY A ABCA"/>
    <property type="match status" value="1"/>
</dbReference>
<keyword evidence="6" id="KW-0547">Nucleotide-binding</keyword>
<feature type="transmembrane region" description="Helical" evidence="10">
    <location>
        <begin position="1241"/>
        <end position="1259"/>
    </location>
</feature>
<evidence type="ECO:0000256" key="5">
    <source>
        <dbReference type="ARBA" id="ARBA00022737"/>
    </source>
</evidence>
<feature type="transmembrane region" description="Helical" evidence="10">
    <location>
        <begin position="239"/>
        <end position="263"/>
    </location>
</feature>
<proteinExistence type="inferred from homology"/>
<dbReference type="InterPro" id="IPR026082">
    <property type="entry name" value="ABCA"/>
</dbReference>
<evidence type="ECO:0000313" key="12">
    <source>
        <dbReference type="EMBL" id="CZR66828.1"/>
    </source>
</evidence>
<evidence type="ECO:0000256" key="2">
    <source>
        <dbReference type="ARBA" id="ARBA00008869"/>
    </source>
</evidence>
<feature type="transmembrane region" description="Helical" evidence="10">
    <location>
        <begin position="830"/>
        <end position="854"/>
    </location>
</feature>
<dbReference type="GO" id="GO:0140359">
    <property type="term" value="F:ABC-type transporter activity"/>
    <property type="evidence" value="ECO:0007669"/>
    <property type="project" value="InterPro"/>
</dbReference>
<evidence type="ECO:0000256" key="1">
    <source>
        <dbReference type="ARBA" id="ARBA00004141"/>
    </source>
</evidence>
<dbReference type="GO" id="GO:0005319">
    <property type="term" value="F:lipid transporter activity"/>
    <property type="evidence" value="ECO:0007669"/>
    <property type="project" value="TreeGrafter"/>
</dbReference>
<keyword evidence="7" id="KW-0067">ATP-binding</keyword>
<accession>A0A1L7XP77</accession>
<evidence type="ECO:0000256" key="3">
    <source>
        <dbReference type="ARBA" id="ARBA00022448"/>
    </source>
</evidence>
<dbReference type="InterPro" id="IPR017871">
    <property type="entry name" value="ABC_transporter-like_CS"/>
</dbReference>
<evidence type="ECO:0000313" key="13">
    <source>
        <dbReference type="Proteomes" id="UP000184330"/>
    </source>
</evidence>
<feature type="transmembrane region" description="Helical" evidence="10">
    <location>
        <begin position="352"/>
        <end position="372"/>
    </location>
</feature>
<feature type="transmembrane region" description="Helical" evidence="10">
    <location>
        <begin position="37"/>
        <end position="58"/>
    </location>
</feature>
<comment type="subcellular location">
    <subcellularLocation>
        <location evidence="1">Membrane</location>
        <topology evidence="1">Multi-pass membrane protein</topology>
    </subcellularLocation>
</comment>
<feature type="transmembrane region" description="Helical" evidence="10">
    <location>
        <begin position="1154"/>
        <end position="1176"/>
    </location>
</feature>
<dbReference type="CDD" id="cd03263">
    <property type="entry name" value="ABC_subfamily_A"/>
    <property type="match status" value="2"/>
</dbReference>
<gene>
    <name evidence="12" type="ORF">PAC_16729</name>
</gene>
<feature type="transmembrane region" description="Helical" evidence="10">
    <location>
        <begin position="1045"/>
        <end position="1068"/>
    </location>
</feature>
<evidence type="ECO:0000256" key="9">
    <source>
        <dbReference type="ARBA" id="ARBA00023136"/>
    </source>
</evidence>
<dbReference type="SMART" id="SM00382">
    <property type="entry name" value="AAA"/>
    <property type="match status" value="2"/>
</dbReference>
<feature type="domain" description="ABC transporter" evidence="11">
    <location>
        <begin position="477"/>
        <end position="712"/>
    </location>
</feature>
<feature type="transmembrane region" description="Helical" evidence="10">
    <location>
        <begin position="1128"/>
        <end position="1147"/>
    </location>
</feature>
<feature type="transmembrane region" description="Helical" evidence="10">
    <location>
        <begin position="1089"/>
        <end position="1116"/>
    </location>
</feature>
<dbReference type="PROSITE" id="PS00211">
    <property type="entry name" value="ABC_TRANSPORTER_1"/>
    <property type="match status" value="1"/>
</dbReference>
<dbReference type="GO" id="GO:0005524">
    <property type="term" value="F:ATP binding"/>
    <property type="evidence" value="ECO:0007669"/>
    <property type="project" value="UniProtKB-KW"/>
</dbReference>
<dbReference type="InterPro" id="IPR013525">
    <property type="entry name" value="ABC2_TM"/>
</dbReference>
<feature type="transmembrane region" description="Helical" evidence="10">
    <location>
        <begin position="294"/>
        <end position="316"/>
    </location>
</feature>
<comment type="similarity">
    <text evidence="2">Belongs to the ABC transporter superfamily. ABCA family.</text>
</comment>
<keyword evidence="9 10" id="KW-0472">Membrane</keyword>
<evidence type="ECO:0000256" key="10">
    <source>
        <dbReference type="SAM" id="Phobius"/>
    </source>
</evidence>
<dbReference type="SUPFAM" id="SSF52540">
    <property type="entry name" value="P-loop containing nucleoside triphosphate hydrolases"/>
    <property type="match status" value="2"/>
</dbReference>
<evidence type="ECO:0000256" key="6">
    <source>
        <dbReference type="ARBA" id="ARBA00022741"/>
    </source>
</evidence>
<keyword evidence="13" id="KW-1185">Reference proteome</keyword>
<name>A0A1L7XP77_9HELO</name>